<protein>
    <submittedName>
        <fullName evidence="1">6624_t:CDS:1</fullName>
    </submittedName>
</protein>
<gene>
    <name evidence="1" type="ORF">GMARGA_LOCUS33505</name>
</gene>
<evidence type="ECO:0000313" key="1">
    <source>
        <dbReference type="EMBL" id="CAG8837462.1"/>
    </source>
</evidence>
<accession>A0ABN7WPE7</accession>
<proteinExistence type="predicted"/>
<evidence type="ECO:0000313" key="2">
    <source>
        <dbReference type="Proteomes" id="UP000789901"/>
    </source>
</evidence>
<comment type="caution">
    <text evidence="1">The sequence shown here is derived from an EMBL/GenBank/DDBJ whole genome shotgun (WGS) entry which is preliminary data.</text>
</comment>
<dbReference type="EMBL" id="CAJVQB010055939">
    <property type="protein sequence ID" value="CAG8837462.1"/>
    <property type="molecule type" value="Genomic_DNA"/>
</dbReference>
<keyword evidence="2" id="KW-1185">Reference proteome</keyword>
<sequence length="128" mass="14887">SLNQERDSENSIELNINLEQFTKVQKFASNIFQLQCTSIKNSAKVVFIKYGRWQRNIGRIAYPIYPQWKTESEVAVMELLVEAWKKRCVSFLKIIEIGQVIEVTGFISTQYDYIFLAITKIRSGSIKD</sequence>
<feature type="non-terminal residue" evidence="1">
    <location>
        <position position="1"/>
    </location>
</feature>
<dbReference type="Proteomes" id="UP000789901">
    <property type="component" value="Unassembled WGS sequence"/>
</dbReference>
<organism evidence="1 2">
    <name type="scientific">Gigaspora margarita</name>
    <dbReference type="NCBI Taxonomy" id="4874"/>
    <lineage>
        <taxon>Eukaryota</taxon>
        <taxon>Fungi</taxon>
        <taxon>Fungi incertae sedis</taxon>
        <taxon>Mucoromycota</taxon>
        <taxon>Glomeromycotina</taxon>
        <taxon>Glomeromycetes</taxon>
        <taxon>Diversisporales</taxon>
        <taxon>Gigasporaceae</taxon>
        <taxon>Gigaspora</taxon>
    </lineage>
</organism>
<reference evidence="1 2" key="1">
    <citation type="submission" date="2021-06" db="EMBL/GenBank/DDBJ databases">
        <authorList>
            <person name="Kallberg Y."/>
            <person name="Tangrot J."/>
            <person name="Rosling A."/>
        </authorList>
    </citation>
    <scope>NUCLEOTIDE SEQUENCE [LARGE SCALE GENOMIC DNA]</scope>
    <source>
        <strain evidence="1 2">120-4 pot B 10/14</strain>
    </source>
</reference>
<name>A0ABN7WPE7_GIGMA</name>